<comment type="caution">
    <text evidence="10">The sequence shown here is derived from an EMBL/GenBank/DDBJ whole genome shotgun (WGS) entry which is preliminary data.</text>
</comment>
<evidence type="ECO:0000313" key="10">
    <source>
        <dbReference type="EMBL" id="MEC4718915.1"/>
    </source>
</evidence>
<evidence type="ECO:0000313" key="11">
    <source>
        <dbReference type="Proteomes" id="UP001352263"/>
    </source>
</evidence>
<dbReference type="InterPro" id="IPR036590">
    <property type="entry name" value="SRAP-like"/>
</dbReference>
<evidence type="ECO:0000256" key="8">
    <source>
        <dbReference type="RuleBase" id="RU364100"/>
    </source>
</evidence>
<dbReference type="PANTHER" id="PTHR13604:SF0">
    <property type="entry name" value="ABASIC SITE PROCESSING PROTEIN HMCES"/>
    <property type="match status" value="1"/>
</dbReference>
<name>A0ABU6J6E6_9BURK</name>
<dbReference type="Gene3D" id="3.90.1680.10">
    <property type="entry name" value="SOS response associated peptidase-like"/>
    <property type="match status" value="1"/>
</dbReference>
<keyword evidence="6" id="KW-0238">DNA-binding</keyword>
<evidence type="ECO:0000256" key="5">
    <source>
        <dbReference type="ARBA" id="ARBA00023124"/>
    </source>
</evidence>
<dbReference type="PANTHER" id="PTHR13604">
    <property type="entry name" value="DC12-RELATED"/>
    <property type="match status" value="1"/>
</dbReference>
<evidence type="ECO:0000256" key="1">
    <source>
        <dbReference type="ARBA" id="ARBA00008136"/>
    </source>
</evidence>
<keyword evidence="4 8" id="KW-0378">Hydrolase</keyword>
<feature type="compositionally biased region" description="Acidic residues" evidence="9">
    <location>
        <begin position="231"/>
        <end position="242"/>
    </location>
</feature>
<dbReference type="EC" id="3.4.-.-" evidence="8"/>
<dbReference type="Pfam" id="PF02586">
    <property type="entry name" value="SRAP"/>
    <property type="match status" value="1"/>
</dbReference>
<keyword evidence="11" id="KW-1185">Reference proteome</keyword>
<feature type="region of interest" description="Disordered" evidence="9">
    <location>
        <begin position="224"/>
        <end position="265"/>
    </location>
</feature>
<dbReference type="RefSeq" id="WP_326505633.1">
    <property type="nucleotide sequence ID" value="NZ_JAWIIV010000004.1"/>
</dbReference>
<keyword evidence="7" id="KW-0456">Lyase</keyword>
<evidence type="ECO:0000256" key="9">
    <source>
        <dbReference type="SAM" id="MobiDB-lite"/>
    </source>
</evidence>
<evidence type="ECO:0000256" key="4">
    <source>
        <dbReference type="ARBA" id="ARBA00022801"/>
    </source>
</evidence>
<dbReference type="Proteomes" id="UP001352263">
    <property type="component" value="Unassembled WGS sequence"/>
</dbReference>
<dbReference type="EMBL" id="JAWIIV010000004">
    <property type="protein sequence ID" value="MEC4718915.1"/>
    <property type="molecule type" value="Genomic_DNA"/>
</dbReference>
<comment type="similarity">
    <text evidence="1 8">Belongs to the SOS response-associated peptidase family.</text>
</comment>
<sequence length="265" mass="29668">MCGRITQHRNQLAYAREMGWQADEFGCHDGRHTSVWNVAPGTSPWLMHCFDDEREHIDAVNWGYRPSWAAEKKIPMAINARIEKAATGPYFRPLWKKGRAIVPADGWYEWTGEKGRKQPWYIRRRDQRPLFLAAITGYRPDKEPGGNTGFVIVTAAADGGLIDVHDRRPVVFAPEDAALWMDNSLPPEQAEHLARAMALPPEAFDWYRVGTEVNRVGNNGPHLIAPIESEHGEEDNEDDEEAMISRPASGPAGKTIPAPGRDAPA</sequence>
<protein>
    <recommendedName>
        <fullName evidence="8">Abasic site processing protein</fullName>
        <ecNumber evidence="8">3.4.-.-</ecNumber>
    </recommendedName>
</protein>
<evidence type="ECO:0000256" key="7">
    <source>
        <dbReference type="ARBA" id="ARBA00023239"/>
    </source>
</evidence>
<organism evidence="10 11">
    <name type="scientific">Noviherbaspirillum album</name>
    <dbReference type="NCBI Taxonomy" id="3080276"/>
    <lineage>
        <taxon>Bacteria</taxon>
        <taxon>Pseudomonadati</taxon>
        <taxon>Pseudomonadota</taxon>
        <taxon>Betaproteobacteria</taxon>
        <taxon>Burkholderiales</taxon>
        <taxon>Oxalobacteraceae</taxon>
        <taxon>Noviherbaspirillum</taxon>
    </lineage>
</organism>
<reference evidence="10 11" key="1">
    <citation type="submission" date="2023-10" db="EMBL/GenBank/DDBJ databases">
        <title>Noviherbaspirillum sp. CPCC 100848 genome assembly.</title>
        <authorList>
            <person name="Li X.Y."/>
            <person name="Fang X.M."/>
        </authorList>
    </citation>
    <scope>NUCLEOTIDE SEQUENCE [LARGE SCALE GENOMIC DNA]</scope>
    <source>
        <strain evidence="10 11">CPCC 100848</strain>
    </source>
</reference>
<dbReference type="SUPFAM" id="SSF143081">
    <property type="entry name" value="BB1717-like"/>
    <property type="match status" value="1"/>
</dbReference>
<evidence type="ECO:0000256" key="6">
    <source>
        <dbReference type="ARBA" id="ARBA00023125"/>
    </source>
</evidence>
<evidence type="ECO:0000256" key="2">
    <source>
        <dbReference type="ARBA" id="ARBA00022670"/>
    </source>
</evidence>
<keyword evidence="3" id="KW-0227">DNA damage</keyword>
<evidence type="ECO:0000256" key="3">
    <source>
        <dbReference type="ARBA" id="ARBA00022763"/>
    </source>
</evidence>
<keyword evidence="2 8" id="KW-0645">Protease</keyword>
<accession>A0ABU6J6E6</accession>
<gene>
    <name evidence="10" type="ORF">RY831_07140</name>
</gene>
<proteinExistence type="inferred from homology"/>
<keyword evidence="5" id="KW-0190">Covalent protein-DNA linkage</keyword>
<dbReference type="InterPro" id="IPR003738">
    <property type="entry name" value="SRAP"/>
</dbReference>